<dbReference type="Pfam" id="PF03466">
    <property type="entry name" value="LysR_substrate"/>
    <property type="match status" value="1"/>
</dbReference>
<dbReference type="InterPro" id="IPR036390">
    <property type="entry name" value="WH_DNA-bd_sf"/>
</dbReference>
<evidence type="ECO:0000256" key="1">
    <source>
        <dbReference type="ARBA" id="ARBA00009437"/>
    </source>
</evidence>
<dbReference type="Gene3D" id="1.10.10.10">
    <property type="entry name" value="Winged helix-like DNA-binding domain superfamily/Winged helix DNA-binding domain"/>
    <property type="match status" value="1"/>
</dbReference>
<dbReference type="SUPFAM" id="SSF46785">
    <property type="entry name" value="Winged helix' DNA-binding domain"/>
    <property type="match status" value="1"/>
</dbReference>
<dbReference type="FunFam" id="1.10.10.10:FF:000038">
    <property type="entry name" value="Glycine cleavage system transcriptional activator"/>
    <property type="match status" value="1"/>
</dbReference>
<dbReference type="GO" id="GO:0003700">
    <property type="term" value="F:DNA-binding transcription factor activity"/>
    <property type="evidence" value="ECO:0007669"/>
    <property type="project" value="InterPro"/>
</dbReference>
<dbReference type="CDD" id="cd08432">
    <property type="entry name" value="PBP2_GcdR_TrpI_HvrB_AmpR_like"/>
    <property type="match status" value="1"/>
</dbReference>
<evidence type="ECO:0000256" key="2">
    <source>
        <dbReference type="ARBA" id="ARBA00023015"/>
    </source>
</evidence>
<dbReference type="Gene3D" id="3.40.190.10">
    <property type="entry name" value="Periplasmic binding protein-like II"/>
    <property type="match status" value="2"/>
</dbReference>
<evidence type="ECO:0000256" key="4">
    <source>
        <dbReference type="ARBA" id="ARBA00023163"/>
    </source>
</evidence>
<dbReference type="GO" id="GO:0043565">
    <property type="term" value="F:sequence-specific DNA binding"/>
    <property type="evidence" value="ECO:0007669"/>
    <property type="project" value="TreeGrafter"/>
</dbReference>
<keyword evidence="3" id="KW-0238">DNA-binding</keyword>
<dbReference type="InterPro" id="IPR005119">
    <property type="entry name" value="LysR_subst-bd"/>
</dbReference>
<keyword evidence="4" id="KW-0804">Transcription</keyword>
<dbReference type="KEGG" id="htq:FRZ44_40260"/>
<reference evidence="6 7" key="1">
    <citation type="submission" date="2019-08" db="EMBL/GenBank/DDBJ databases">
        <title>Hyperibacter terrae gen. nov., sp. nov. and Hyperibacter viscosus sp. nov., two new members in the family Rhodospirillaceae isolated from the rhizosphere of Hypericum perforatum.</title>
        <authorList>
            <person name="Noviana Z."/>
        </authorList>
    </citation>
    <scope>NUCLEOTIDE SEQUENCE [LARGE SCALE GENOMIC DNA]</scope>
    <source>
        <strain evidence="6 7">R5913</strain>
    </source>
</reference>
<proteinExistence type="inferred from homology"/>
<protein>
    <submittedName>
        <fullName evidence="6">LysR family transcriptional regulator</fullName>
    </submittedName>
</protein>
<dbReference type="PANTHER" id="PTHR30537:SF74">
    <property type="entry name" value="HTH-TYPE TRANSCRIPTIONAL REGULATOR TRPI"/>
    <property type="match status" value="1"/>
</dbReference>
<dbReference type="PRINTS" id="PR00039">
    <property type="entry name" value="HTHLYSR"/>
</dbReference>
<dbReference type="InterPro" id="IPR058163">
    <property type="entry name" value="LysR-type_TF_proteobact-type"/>
</dbReference>
<keyword evidence="2" id="KW-0805">Transcription regulation</keyword>
<organism evidence="6 7">
    <name type="scientific">Hypericibacter terrae</name>
    <dbReference type="NCBI Taxonomy" id="2602015"/>
    <lineage>
        <taxon>Bacteria</taxon>
        <taxon>Pseudomonadati</taxon>
        <taxon>Pseudomonadota</taxon>
        <taxon>Alphaproteobacteria</taxon>
        <taxon>Rhodospirillales</taxon>
        <taxon>Dongiaceae</taxon>
        <taxon>Hypericibacter</taxon>
    </lineage>
</organism>
<dbReference type="RefSeq" id="WP_151178843.1">
    <property type="nucleotide sequence ID" value="NZ_CP042906.1"/>
</dbReference>
<dbReference type="GO" id="GO:0006351">
    <property type="term" value="P:DNA-templated transcription"/>
    <property type="evidence" value="ECO:0007669"/>
    <property type="project" value="TreeGrafter"/>
</dbReference>
<keyword evidence="7" id="KW-1185">Reference proteome</keyword>
<accession>A0A5J6MVC5</accession>
<gene>
    <name evidence="6" type="ORF">FRZ44_40260</name>
</gene>
<evidence type="ECO:0000313" key="7">
    <source>
        <dbReference type="Proteomes" id="UP000326202"/>
    </source>
</evidence>
<sequence>MAQSDPQLPPANSLVAFEAAARHQSITLAAAELNVTVAAISRQVRKLEEHLGCALFERFHRRVRLTPQGVTLHRALFDGLSQIGQACRELAVGSDPRQVTVGSTIAFASLWLMPRIPSFSVANPDIALRYIVADRLVDRLEDDLDLVVLYGPGDWPGYASTLLFGDDIIPVCSPSYRAERPEMKRPADLLAERLIHTESDNRSWETWPIWFAKMGITEPARGRSERFNNYMMAMQAAVESHGVMLGWRGLITDHLTRGTLVQAVPGSVPAAGGYYQLLPMNRPASPATQLLQAWIEAQARAIKPLRA</sequence>
<dbReference type="OrthoDB" id="9794694at2"/>
<dbReference type="InterPro" id="IPR000847">
    <property type="entry name" value="LysR_HTH_N"/>
</dbReference>
<dbReference type="EMBL" id="CP042906">
    <property type="protein sequence ID" value="QEX18716.1"/>
    <property type="molecule type" value="Genomic_DNA"/>
</dbReference>
<dbReference type="PANTHER" id="PTHR30537">
    <property type="entry name" value="HTH-TYPE TRANSCRIPTIONAL REGULATOR"/>
    <property type="match status" value="1"/>
</dbReference>
<dbReference type="Proteomes" id="UP000326202">
    <property type="component" value="Chromosome"/>
</dbReference>
<comment type="similarity">
    <text evidence="1">Belongs to the LysR transcriptional regulatory family.</text>
</comment>
<dbReference type="PROSITE" id="PS50931">
    <property type="entry name" value="HTH_LYSR"/>
    <property type="match status" value="1"/>
</dbReference>
<evidence type="ECO:0000259" key="5">
    <source>
        <dbReference type="PROSITE" id="PS50931"/>
    </source>
</evidence>
<feature type="domain" description="HTH lysR-type" evidence="5">
    <location>
        <begin position="9"/>
        <end position="66"/>
    </location>
</feature>
<evidence type="ECO:0000256" key="3">
    <source>
        <dbReference type="ARBA" id="ARBA00023125"/>
    </source>
</evidence>
<dbReference type="Pfam" id="PF00126">
    <property type="entry name" value="HTH_1"/>
    <property type="match status" value="1"/>
</dbReference>
<dbReference type="AlphaFoldDB" id="A0A5J6MVC5"/>
<evidence type="ECO:0000313" key="6">
    <source>
        <dbReference type="EMBL" id="QEX18716.1"/>
    </source>
</evidence>
<name>A0A5J6MVC5_9PROT</name>
<dbReference type="InterPro" id="IPR036388">
    <property type="entry name" value="WH-like_DNA-bd_sf"/>
</dbReference>
<dbReference type="SUPFAM" id="SSF53850">
    <property type="entry name" value="Periplasmic binding protein-like II"/>
    <property type="match status" value="1"/>
</dbReference>